<evidence type="ECO:0000313" key="2">
    <source>
        <dbReference type="Proteomes" id="UP001227101"/>
    </source>
</evidence>
<name>A0ABY8XYG5_9PSEU</name>
<sequence>MSDSYFDVPPDSVIEVAHPGDDLGTDIVPNGQTALLVGDHDTGVAVIQGTHRQLTAFLRRAAQALKQVSEAKGP</sequence>
<gene>
    <name evidence="1" type="ORF">QP939_19630</name>
</gene>
<protein>
    <submittedName>
        <fullName evidence="1">Uncharacterized protein</fullName>
    </submittedName>
</protein>
<organism evidence="1 2">
    <name type="scientific">Amycolatopsis nalaikhensis</name>
    <dbReference type="NCBI Taxonomy" id="715472"/>
    <lineage>
        <taxon>Bacteria</taxon>
        <taxon>Bacillati</taxon>
        <taxon>Actinomycetota</taxon>
        <taxon>Actinomycetes</taxon>
        <taxon>Pseudonocardiales</taxon>
        <taxon>Pseudonocardiaceae</taxon>
        <taxon>Amycolatopsis</taxon>
    </lineage>
</organism>
<reference evidence="1 2" key="1">
    <citation type="submission" date="2023-06" db="EMBL/GenBank/DDBJ databases">
        <authorList>
            <person name="Oyuntsetseg B."/>
            <person name="Kim S.B."/>
        </authorList>
    </citation>
    <scope>NUCLEOTIDE SEQUENCE [LARGE SCALE GENOMIC DNA]</scope>
    <source>
        <strain evidence="1 2">2-2</strain>
    </source>
</reference>
<dbReference type="EMBL" id="CP127173">
    <property type="protein sequence ID" value="WIV60658.1"/>
    <property type="molecule type" value="Genomic_DNA"/>
</dbReference>
<keyword evidence="2" id="KW-1185">Reference proteome</keyword>
<accession>A0ABY8XYG5</accession>
<proteinExistence type="predicted"/>
<dbReference type="RefSeq" id="WP_285458250.1">
    <property type="nucleotide sequence ID" value="NZ_CP127173.1"/>
</dbReference>
<dbReference type="Proteomes" id="UP001227101">
    <property type="component" value="Chromosome"/>
</dbReference>
<evidence type="ECO:0000313" key="1">
    <source>
        <dbReference type="EMBL" id="WIV60658.1"/>
    </source>
</evidence>